<organism evidence="1 2">
    <name type="scientific">Eumeta variegata</name>
    <name type="common">Bagworm moth</name>
    <name type="synonym">Eumeta japonica</name>
    <dbReference type="NCBI Taxonomy" id="151549"/>
    <lineage>
        <taxon>Eukaryota</taxon>
        <taxon>Metazoa</taxon>
        <taxon>Ecdysozoa</taxon>
        <taxon>Arthropoda</taxon>
        <taxon>Hexapoda</taxon>
        <taxon>Insecta</taxon>
        <taxon>Pterygota</taxon>
        <taxon>Neoptera</taxon>
        <taxon>Endopterygota</taxon>
        <taxon>Lepidoptera</taxon>
        <taxon>Glossata</taxon>
        <taxon>Ditrysia</taxon>
        <taxon>Tineoidea</taxon>
        <taxon>Psychidae</taxon>
        <taxon>Oiketicinae</taxon>
        <taxon>Eumeta</taxon>
    </lineage>
</organism>
<evidence type="ECO:0000313" key="2">
    <source>
        <dbReference type="Proteomes" id="UP000299102"/>
    </source>
</evidence>
<dbReference type="AlphaFoldDB" id="A0A4C1ZN64"/>
<accession>A0A4C1ZN64</accession>
<gene>
    <name evidence="1" type="ORF">EVAR_60069_1</name>
</gene>
<dbReference type="EMBL" id="BGZK01001902">
    <property type="protein sequence ID" value="GBP88057.1"/>
    <property type="molecule type" value="Genomic_DNA"/>
</dbReference>
<reference evidence="1 2" key="1">
    <citation type="journal article" date="2019" name="Commun. Biol.">
        <title>The bagworm genome reveals a unique fibroin gene that provides high tensile strength.</title>
        <authorList>
            <person name="Kono N."/>
            <person name="Nakamura H."/>
            <person name="Ohtoshi R."/>
            <person name="Tomita M."/>
            <person name="Numata K."/>
            <person name="Arakawa K."/>
        </authorList>
    </citation>
    <scope>NUCLEOTIDE SEQUENCE [LARGE SCALE GENOMIC DNA]</scope>
</reference>
<protein>
    <submittedName>
        <fullName evidence="1">Uncharacterized protein</fullName>
    </submittedName>
</protein>
<evidence type="ECO:0000313" key="1">
    <source>
        <dbReference type="EMBL" id="GBP88057.1"/>
    </source>
</evidence>
<sequence>MAVPLWVSTTDDLGATRDRRWFVTFTRPSDHLMGGRTHAICLLLRNSSRRTLPDVPFARHREFVFGQRRNVQ</sequence>
<comment type="caution">
    <text evidence="1">The sequence shown here is derived from an EMBL/GenBank/DDBJ whole genome shotgun (WGS) entry which is preliminary data.</text>
</comment>
<name>A0A4C1ZN64_EUMVA</name>
<keyword evidence="2" id="KW-1185">Reference proteome</keyword>
<dbReference type="Proteomes" id="UP000299102">
    <property type="component" value="Unassembled WGS sequence"/>
</dbReference>
<proteinExistence type="predicted"/>